<comment type="catalytic activity">
    <reaction evidence="1 5 6">
        <text>[protein]-peptidylproline (omega=180) = [protein]-peptidylproline (omega=0)</text>
        <dbReference type="Rhea" id="RHEA:16237"/>
        <dbReference type="Rhea" id="RHEA-COMP:10747"/>
        <dbReference type="Rhea" id="RHEA-COMP:10748"/>
        <dbReference type="ChEBI" id="CHEBI:83833"/>
        <dbReference type="ChEBI" id="CHEBI:83834"/>
        <dbReference type="EC" id="5.2.1.8"/>
    </reaction>
</comment>
<evidence type="ECO:0000256" key="1">
    <source>
        <dbReference type="ARBA" id="ARBA00000971"/>
    </source>
</evidence>
<sequence>MRNLLIILLTGSIVLSCNTYSEEEKSGFVSKAEQYAKKHHWNYEILDGGLVVEVLEKGTGTEKIQSGSEVELTYKGTLTNGSKFDQTEPGKPLQSNLKGLIGGFQLGLLGHVSGTKLRMIVPPHLGYGDDALDKIPSNSTLIFEISIEKVF</sequence>
<evidence type="ECO:0000256" key="4">
    <source>
        <dbReference type="ARBA" id="ARBA00023235"/>
    </source>
</evidence>
<dbReference type="PANTHER" id="PTHR43811">
    <property type="entry name" value="FKBP-TYPE PEPTIDYL-PROLYL CIS-TRANS ISOMERASE FKPA"/>
    <property type="match status" value="1"/>
</dbReference>
<evidence type="ECO:0000313" key="9">
    <source>
        <dbReference type="Proteomes" id="UP000316008"/>
    </source>
</evidence>
<dbReference type="EC" id="5.2.1.8" evidence="6"/>
<evidence type="ECO:0000256" key="3">
    <source>
        <dbReference type="ARBA" id="ARBA00023110"/>
    </source>
</evidence>
<feature type="domain" description="PPIase FKBP-type" evidence="7">
    <location>
        <begin position="67"/>
        <end position="151"/>
    </location>
</feature>
<dbReference type="OrthoDB" id="9814548at2"/>
<name>A0A556N791_9FLAO</name>
<dbReference type="AlphaFoldDB" id="A0A556N791"/>
<dbReference type="SUPFAM" id="SSF54534">
    <property type="entry name" value="FKBP-like"/>
    <property type="match status" value="1"/>
</dbReference>
<proteinExistence type="inferred from homology"/>
<evidence type="ECO:0000256" key="2">
    <source>
        <dbReference type="ARBA" id="ARBA00006577"/>
    </source>
</evidence>
<dbReference type="Proteomes" id="UP000316008">
    <property type="component" value="Unassembled WGS sequence"/>
</dbReference>
<dbReference type="InterPro" id="IPR046357">
    <property type="entry name" value="PPIase_dom_sf"/>
</dbReference>
<dbReference type="GO" id="GO:0000785">
    <property type="term" value="C:chromatin"/>
    <property type="evidence" value="ECO:0007669"/>
    <property type="project" value="TreeGrafter"/>
</dbReference>
<dbReference type="PROSITE" id="PS50059">
    <property type="entry name" value="FKBP_PPIASE"/>
    <property type="match status" value="1"/>
</dbReference>
<organism evidence="8 9">
    <name type="scientific">Fluviicola chungangensis</name>
    <dbReference type="NCBI Taxonomy" id="2597671"/>
    <lineage>
        <taxon>Bacteria</taxon>
        <taxon>Pseudomonadati</taxon>
        <taxon>Bacteroidota</taxon>
        <taxon>Flavobacteriia</taxon>
        <taxon>Flavobacteriales</taxon>
        <taxon>Crocinitomicaceae</taxon>
        <taxon>Fluviicola</taxon>
    </lineage>
</organism>
<dbReference type="GO" id="GO:0003755">
    <property type="term" value="F:peptidyl-prolyl cis-trans isomerase activity"/>
    <property type="evidence" value="ECO:0007669"/>
    <property type="project" value="UniProtKB-UniRule"/>
</dbReference>
<protein>
    <recommendedName>
        <fullName evidence="6">Peptidyl-prolyl cis-trans isomerase</fullName>
        <ecNumber evidence="6">5.2.1.8</ecNumber>
    </recommendedName>
</protein>
<dbReference type="Pfam" id="PF00254">
    <property type="entry name" value="FKBP_C"/>
    <property type="match status" value="1"/>
</dbReference>
<reference evidence="8 9" key="1">
    <citation type="submission" date="2019-07" db="EMBL/GenBank/DDBJ databases">
        <authorList>
            <person name="Huq M.A."/>
        </authorList>
    </citation>
    <scope>NUCLEOTIDE SEQUENCE [LARGE SCALE GENOMIC DNA]</scope>
    <source>
        <strain evidence="8 9">MAH-3</strain>
    </source>
</reference>
<comment type="caution">
    <text evidence="8">The sequence shown here is derived from an EMBL/GenBank/DDBJ whole genome shotgun (WGS) entry which is preliminary data.</text>
</comment>
<evidence type="ECO:0000259" key="7">
    <source>
        <dbReference type="PROSITE" id="PS50059"/>
    </source>
</evidence>
<dbReference type="InterPro" id="IPR001179">
    <property type="entry name" value="PPIase_FKBP_dom"/>
</dbReference>
<keyword evidence="3 5" id="KW-0697">Rotamase</keyword>
<dbReference type="RefSeq" id="WP_144331582.1">
    <property type="nucleotide sequence ID" value="NZ_VLPL01000001.1"/>
</dbReference>
<dbReference type="PROSITE" id="PS51257">
    <property type="entry name" value="PROKAR_LIPOPROTEIN"/>
    <property type="match status" value="1"/>
</dbReference>
<evidence type="ECO:0000256" key="6">
    <source>
        <dbReference type="RuleBase" id="RU003915"/>
    </source>
</evidence>
<keyword evidence="4 5" id="KW-0413">Isomerase</keyword>
<evidence type="ECO:0000256" key="5">
    <source>
        <dbReference type="PROSITE-ProRule" id="PRU00277"/>
    </source>
</evidence>
<keyword evidence="9" id="KW-1185">Reference proteome</keyword>
<evidence type="ECO:0000313" key="8">
    <source>
        <dbReference type="EMBL" id="TSJ48047.1"/>
    </source>
</evidence>
<gene>
    <name evidence="8" type="ORF">FO442_02635</name>
</gene>
<accession>A0A556N791</accession>
<dbReference type="EMBL" id="VLPL01000001">
    <property type="protein sequence ID" value="TSJ48047.1"/>
    <property type="molecule type" value="Genomic_DNA"/>
</dbReference>
<dbReference type="Gene3D" id="3.10.50.40">
    <property type="match status" value="1"/>
</dbReference>
<dbReference type="PANTHER" id="PTHR43811:SF19">
    <property type="entry name" value="39 KDA FK506-BINDING NUCLEAR PROTEIN"/>
    <property type="match status" value="1"/>
</dbReference>
<comment type="similarity">
    <text evidence="2 6">Belongs to the FKBP-type PPIase family.</text>
</comment>